<comment type="similarity">
    <text evidence="1">Belongs to the SCO1/2 family.</text>
</comment>
<evidence type="ECO:0000256" key="1">
    <source>
        <dbReference type="ARBA" id="ARBA00010996"/>
    </source>
</evidence>
<dbReference type="Proteomes" id="UP000319557">
    <property type="component" value="Chromosome"/>
</dbReference>
<dbReference type="OrthoDB" id="9811998at2"/>
<gene>
    <name evidence="7" type="ORF">EC9_09600</name>
</gene>
<evidence type="ECO:0000313" key="7">
    <source>
        <dbReference type="EMBL" id="QDS86786.1"/>
    </source>
</evidence>
<feature type="domain" description="Thioredoxin" evidence="6">
    <location>
        <begin position="60"/>
        <end position="216"/>
    </location>
</feature>
<proteinExistence type="inferred from homology"/>
<dbReference type="PANTHER" id="PTHR12151">
    <property type="entry name" value="ELECTRON TRANSPORT PROTIN SCO1/SENC FAMILY MEMBER"/>
    <property type="match status" value="1"/>
</dbReference>
<evidence type="ECO:0000313" key="8">
    <source>
        <dbReference type="Proteomes" id="UP000319557"/>
    </source>
</evidence>
<dbReference type="PANTHER" id="PTHR12151:SF25">
    <property type="entry name" value="LINALOOL DEHYDRATASE_ISOMERASE DOMAIN-CONTAINING PROTEIN"/>
    <property type="match status" value="1"/>
</dbReference>
<dbReference type="InterPro" id="IPR036249">
    <property type="entry name" value="Thioredoxin-like_sf"/>
</dbReference>
<organism evidence="7 8">
    <name type="scientific">Rosistilla ulvae</name>
    <dbReference type="NCBI Taxonomy" id="1930277"/>
    <lineage>
        <taxon>Bacteria</taxon>
        <taxon>Pseudomonadati</taxon>
        <taxon>Planctomycetota</taxon>
        <taxon>Planctomycetia</taxon>
        <taxon>Pirellulales</taxon>
        <taxon>Pirellulaceae</taxon>
        <taxon>Rosistilla</taxon>
    </lineage>
</organism>
<keyword evidence="5" id="KW-0472">Membrane</keyword>
<dbReference type="AlphaFoldDB" id="A0A517LVY5"/>
<accession>A0A517LVY5</accession>
<dbReference type="Pfam" id="PF02630">
    <property type="entry name" value="SCO1-SenC"/>
    <property type="match status" value="1"/>
</dbReference>
<evidence type="ECO:0000256" key="2">
    <source>
        <dbReference type="ARBA" id="ARBA00023008"/>
    </source>
</evidence>
<evidence type="ECO:0000256" key="4">
    <source>
        <dbReference type="PIRSR" id="PIRSR603782-2"/>
    </source>
</evidence>
<keyword evidence="8" id="KW-1185">Reference proteome</keyword>
<name>A0A517LVY5_9BACT</name>
<feature type="transmembrane region" description="Helical" evidence="5">
    <location>
        <begin position="6"/>
        <end position="22"/>
    </location>
</feature>
<sequence length="230" mass="25974">MNRTAMHVMVILITGMVIGLIARSRRIEREQAEAAQVQMEAEVAEAAVAEQSAAKEPVVVEGDGWLSEFELTERSGETVSSKELLGQPYVVSFFFTTCPSTCPMQNEKLKILQEEFYGKGVRFLSISCDPEIDTPEVLSEYAKRFEADKDQWLFLTGELNYIRRVGAEVFRLPVNRRFHTDRFVLVGADGEIVALYEWPEPEQFDRLKKDIGKLLAGEKIDDSKDEGNAS</sequence>
<evidence type="ECO:0000259" key="6">
    <source>
        <dbReference type="PROSITE" id="PS51352"/>
    </source>
</evidence>
<dbReference type="RefSeq" id="WP_145118226.1">
    <property type="nucleotide sequence ID" value="NZ_CP036261.1"/>
</dbReference>
<keyword evidence="3" id="KW-0479">Metal-binding</keyword>
<feature type="binding site" evidence="3">
    <location>
        <position position="179"/>
    </location>
    <ligand>
        <name>Cu cation</name>
        <dbReference type="ChEBI" id="CHEBI:23378"/>
    </ligand>
</feature>
<evidence type="ECO:0000256" key="3">
    <source>
        <dbReference type="PIRSR" id="PIRSR603782-1"/>
    </source>
</evidence>
<dbReference type="InterPro" id="IPR003782">
    <property type="entry name" value="SCO1/SenC"/>
</dbReference>
<reference evidence="7 8" key="1">
    <citation type="submission" date="2019-02" db="EMBL/GenBank/DDBJ databases">
        <title>Deep-cultivation of Planctomycetes and their phenomic and genomic characterization uncovers novel biology.</title>
        <authorList>
            <person name="Wiegand S."/>
            <person name="Jogler M."/>
            <person name="Boedeker C."/>
            <person name="Pinto D."/>
            <person name="Vollmers J."/>
            <person name="Rivas-Marin E."/>
            <person name="Kohn T."/>
            <person name="Peeters S.H."/>
            <person name="Heuer A."/>
            <person name="Rast P."/>
            <person name="Oberbeckmann S."/>
            <person name="Bunk B."/>
            <person name="Jeske O."/>
            <person name="Meyerdierks A."/>
            <person name="Storesund J.E."/>
            <person name="Kallscheuer N."/>
            <person name="Luecker S."/>
            <person name="Lage O.M."/>
            <person name="Pohl T."/>
            <person name="Merkel B.J."/>
            <person name="Hornburger P."/>
            <person name="Mueller R.-W."/>
            <person name="Bruemmer F."/>
            <person name="Labrenz M."/>
            <person name="Spormann A.M."/>
            <person name="Op den Camp H."/>
            <person name="Overmann J."/>
            <person name="Amann R."/>
            <person name="Jetten M.S.M."/>
            <person name="Mascher T."/>
            <person name="Medema M.H."/>
            <person name="Devos D.P."/>
            <person name="Kaster A.-K."/>
            <person name="Ovreas L."/>
            <person name="Rohde M."/>
            <person name="Galperin M.Y."/>
            <person name="Jogler C."/>
        </authorList>
    </citation>
    <scope>NUCLEOTIDE SEQUENCE [LARGE SCALE GENOMIC DNA]</scope>
    <source>
        <strain evidence="7 8">EC9</strain>
    </source>
</reference>
<dbReference type="CDD" id="cd02968">
    <property type="entry name" value="SCO"/>
    <property type="match status" value="1"/>
</dbReference>
<evidence type="ECO:0000256" key="5">
    <source>
        <dbReference type="SAM" id="Phobius"/>
    </source>
</evidence>
<feature type="binding site" evidence="3">
    <location>
        <position position="102"/>
    </location>
    <ligand>
        <name>Cu cation</name>
        <dbReference type="ChEBI" id="CHEBI:23378"/>
    </ligand>
</feature>
<dbReference type="KEGG" id="ruv:EC9_09600"/>
<keyword evidence="5" id="KW-0812">Transmembrane</keyword>
<dbReference type="InterPro" id="IPR013766">
    <property type="entry name" value="Thioredoxin_domain"/>
</dbReference>
<keyword evidence="5" id="KW-1133">Transmembrane helix</keyword>
<dbReference type="SUPFAM" id="SSF52833">
    <property type="entry name" value="Thioredoxin-like"/>
    <property type="match status" value="1"/>
</dbReference>
<dbReference type="GO" id="GO:0046872">
    <property type="term" value="F:metal ion binding"/>
    <property type="evidence" value="ECO:0007669"/>
    <property type="project" value="UniProtKB-KW"/>
</dbReference>
<feature type="binding site" evidence="3">
    <location>
        <position position="98"/>
    </location>
    <ligand>
        <name>Cu cation</name>
        <dbReference type="ChEBI" id="CHEBI:23378"/>
    </ligand>
</feature>
<keyword evidence="2 3" id="KW-0186">Copper</keyword>
<dbReference type="EMBL" id="CP036261">
    <property type="protein sequence ID" value="QDS86786.1"/>
    <property type="molecule type" value="Genomic_DNA"/>
</dbReference>
<dbReference type="Gene3D" id="3.40.30.10">
    <property type="entry name" value="Glutaredoxin"/>
    <property type="match status" value="1"/>
</dbReference>
<protein>
    <recommendedName>
        <fullName evidence="6">Thioredoxin domain-containing protein</fullName>
    </recommendedName>
</protein>
<feature type="disulfide bond" description="Redox-active" evidence="4">
    <location>
        <begin position="98"/>
        <end position="102"/>
    </location>
</feature>
<dbReference type="PROSITE" id="PS51352">
    <property type="entry name" value="THIOREDOXIN_2"/>
    <property type="match status" value="1"/>
</dbReference>
<keyword evidence="4" id="KW-1015">Disulfide bond</keyword>